<protein>
    <recommendedName>
        <fullName evidence="4">POTRA domain-containing protein</fullName>
    </recommendedName>
</protein>
<dbReference type="GO" id="GO:0019867">
    <property type="term" value="C:outer membrane"/>
    <property type="evidence" value="ECO:0007669"/>
    <property type="project" value="InterPro"/>
</dbReference>
<dbReference type="InterPro" id="IPR034746">
    <property type="entry name" value="POTRA"/>
</dbReference>
<dbReference type="Gene3D" id="2.40.160.50">
    <property type="entry name" value="membrane protein fhac: a member of the omp85/tpsb transporter family"/>
    <property type="match status" value="1"/>
</dbReference>
<evidence type="ECO:0000313" key="6">
    <source>
        <dbReference type="Proteomes" id="UP000192796"/>
    </source>
</evidence>
<feature type="chain" id="PRO_5012190175" description="POTRA domain-containing protein" evidence="3">
    <location>
        <begin position="22"/>
        <end position="484"/>
    </location>
</feature>
<accession>A0A1V9G903</accession>
<name>A0A1V9G903_9BACT</name>
<organism evidence="5 6">
    <name type="scientific">Niastella vici</name>
    <dbReference type="NCBI Taxonomy" id="1703345"/>
    <lineage>
        <taxon>Bacteria</taxon>
        <taxon>Pseudomonadati</taxon>
        <taxon>Bacteroidota</taxon>
        <taxon>Chitinophagia</taxon>
        <taxon>Chitinophagales</taxon>
        <taxon>Chitinophagaceae</taxon>
        <taxon>Niastella</taxon>
    </lineage>
</organism>
<feature type="domain" description="POTRA" evidence="4">
    <location>
        <begin position="53"/>
        <end position="129"/>
    </location>
</feature>
<evidence type="ECO:0000256" key="2">
    <source>
        <dbReference type="ARBA" id="ARBA00023136"/>
    </source>
</evidence>
<sequence>MGKKFYCILAKLLCCVGIVCAQPSPVDTSLYVSTAIPGYISNNSNSNNYSTPFVVGDIIIEGNKRTKPYIIERELPFKTGDSIYLPELVKAFEISRQQLINTTLFNEVIISLKSFRGYVVDISIQVKERWYIFPIPYLKPVDRNLNEWAKQGYGVDRVNYGFKFTYNNFTGRNDKLKLWLITGYTQQIQFQYDQPYADKSLKHGYRLGFAYSFNREINYATIDNQQRFVDSLRDGIKQWSAHVDYTYRPGLRTVHTFSLSYTRQEVDPRINELNPKYYNYEHNKISFPELFYNISYVNVDYKPFPLTGWLAEGTISKRGFNKEMNMWQISGKASKSWPLTRKDFFMWQGVGTLRFPFSQPYINQRMFGYGDMYLRGLENYVIDGSAGFLTRQSYRHQLFKFSVPTYIKSRSHDHIPFRIYARLFGDAGYSYNKSFTMNSLTNRMLYTGGFGVDIVTFYDFILRLDYSFNQIGQKGLFLHIKSDF</sequence>
<keyword evidence="6" id="KW-1185">Reference proteome</keyword>
<reference evidence="5 6" key="1">
    <citation type="submission" date="2016-03" db="EMBL/GenBank/DDBJ databases">
        <title>Niastella vici sp. nov., isolated from farmland soil.</title>
        <authorList>
            <person name="Chen L."/>
            <person name="Wang D."/>
            <person name="Yang S."/>
            <person name="Wang G."/>
        </authorList>
    </citation>
    <scope>NUCLEOTIDE SEQUENCE [LARGE SCALE GENOMIC DNA]</scope>
    <source>
        <strain evidence="5 6">DJ57</strain>
    </source>
</reference>
<dbReference type="Gene3D" id="3.10.20.310">
    <property type="entry name" value="membrane protein fhac"/>
    <property type="match status" value="1"/>
</dbReference>
<gene>
    <name evidence="5" type="ORF">A3860_01430</name>
</gene>
<evidence type="ECO:0000313" key="5">
    <source>
        <dbReference type="EMBL" id="OQP67047.1"/>
    </source>
</evidence>
<dbReference type="InterPro" id="IPR010827">
    <property type="entry name" value="BamA/TamA_POTRA"/>
</dbReference>
<proteinExistence type="predicted"/>
<dbReference type="Proteomes" id="UP000192796">
    <property type="component" value="Unassembled WGS sequence"/>
</dbReference>
<dbReference type="PROSITE" id="PS51779">
    <property type="entry name" value="POTRA"/>
    <property type="match status" value="1"/>
</dbReference>
<feature type="signal peptide" evidence="3">
    <location>
        <begin position="1"/>
        <end position="21"/>
    </location>
</feature>
<dbReference type="EMBL" id="LVYD01000001">
    <property type="protein sequence ID" value="OQP67047.1"/>
    <property type="molecule type" value="Genomic_DNA"/>
</dbReference>
<keyword evidence="2" id="KW-0472">Membrane</keyword>
<comment type="subcellular location">
    <subcellularLocation>
        <location evidence="1">Membrane</location>
    </subcellularLocation>
</comment>
<evidence type="ECO:0000256" key="3">
    <source>
        <dbReference type="SAM" id="SignalP"/>
    </source>
</evidence>
<dbReference type="Pfam" id="PF07244">
    <property type="entry name" value="POTRA"/>
    <property type="match status" value="1"/>
</dbReference>
<keyword evidence="3" id="KW-0732">Signal</keyword>
<dbReference type="STRING" id="1703345.A3860_01430"/>
<comment type="caution">
    <text evidence="5">The sequence shown here is derived from an EMBL/GenBank/DDBJ whole genome shotgun (WGS) entry which is preliminary data.</text>
</comment>
<evidence type="ECO:0000259" key="4">
    <source>
        <dbReference type="PROSITE" id="PS51779"/>
    </source>
</evidence>
<dbReference type="AlphaFoldDB" id="A0A1V9G903"/>
<evidence type="ECO:0000256" key="1">
    <source>
        <dbReference type="ARBA" id="ARBA00004370"/>
    </source>
</evidence>